<dbReference type="EMBL" id="KQ964480">
    <property type="protein sequence ID" value="KXN71229.1"/>
    <property type="molecule type" value="Genomic_DNA"/>
</dbReference>
<protein>
    <recommendedName>
        <fullName evidence="1">Berberine/berberine-like domain-containing protein</fullName>
    </recommendedName>
</protein>
<dbReference type="InterPro" id="IPR012951">
    <property type="entry name" value="BBE"/>
</dbReference>
<proteinExistence type="predicted"/>
<evidence type="ECO:0000313" key="3">
    <source>
        <dbReference type="Proteomes" id="UP000070444"/>
    </source>
</evidence>
<accession>A0A137P8C7</accession>
<evidence type="ECO:0000259" key="1">
    <source>
        <dbReference type="Pfam" id="PF08031"/>
    </source>
</evidence>
<organism evidence="2 3">
    <name type="scientific">Conidiobolus coronatus (strain ATCC 28846 / CBS 209.66 / NRRL 28638)</name>
    <name type="common">Delacroixia coronata</name>
    <dbReference type="NCBI Taxonomy" id="796925"/>
    <lineage>
        <taxon>Eukaryota</taxon>
        <taxon>Fungi</taxon>
        <taxon>Fungi incertae sedis</taxon>
        <taxon>Zoopagomycota</taxon>
        <taxon>Entomophthoromycotina</taxon>
        <taxon>Entomophthoromycetes</taxon>
        <taxon>Entomophthorales</taxon>
        <taxon>Ancylistaceae</taxon>
        <taxon>Conidiobolus</taxon>
    </lineage>
</organism>
<reference evidence="2 3" key="1">
    <citation type="journal article" date="2015" name="Genome Biol. Evol.">
        <title>Phylogenomic analyses indicate that early fungi evolved digesting cell walls of algal ancestors of land plants.</title>
        <authorList>
            <person name="Chang Y."/>
            <person name="Wang S."/>
            <person name="Sekimoto S."/>
            <person name="Aerts A.L."/>
            <person name="Choi C."/>
            <person name="Clum A."/>
            <person name="LaButti K.M."/>
            <person name="Lindquist E.A."/>
            <person name="Yee Ngan C."/>
            <person name="Ohm R.A."/>
            <person name="Salamov A.A."/>
            <person name="Grigoriev I.V."/>
            <person name="Spatafora J.W."/>
            <person name="Berbee M.L."/>
        </authorList>
    </citation>
    <scope>NUCLEOTIDE SEQUENCE [LARGE SCALE GENOMIC DNA]</scope>
    <source>
        <strain evidence="2 3">NRRL 28638</strain>
    </source>
</reference>
<dbReference type="OrthoDB" id="415825at2759"/>
<evidence type="ECO:0000313" key="2">
    <source>
        <dbReference type="EMBL" id="KXN71229.1"/>
    </source>
</evidence>
<dbReference type="InterPro" id="IPR016169">
    <property type="entry name" value="FAD-bd_PCMH_sub2"/>
</dbReference>
<sequence length="77" mass="8968">MGLKAYFGRIKGSLSDESFQSYIDTKAGNSSHKYYAENFEHLQKVKQIYDPKSKFNFKQPIPLPEESDQELLFKFAI</sequence>
<dbReference type="GO" id="GO:0050660">
    <property type="term" value="F:flavin adenine dinucleotide binding"/>
    <property type="evidence" value="ECO:0007669"/>
    <property type="project" value="InterPro"/>
</dbReference>
<keyword evidence="3" id="KW-1185">Reference proteome</keyword>
<dbReference type="Gene3D" id="3.30.465.10">
    <property type="match status" value="1"/>
</dbReference>
<dbReference type="Proteomes" id="UP000070444">
    <property type="component" value="Unassembled WGS sequence"/>
</dbReference>
<dbReference type="AlphaFoldDB" id="A0A137P8C7"/>
<gene>
    <name evidence="2" type="ORF">CONCODRAFT_6122</name>
</gene>
<dbReference type="GO" id="GO:0016491">
    <property type="term" value="F:oxidoreductase activity"/>
    <property type="evidence" value="ECO:0007669"/>
    <property type="project" value="InterPro"/>
</dbReference>
<feature type="domain" description="Berberine/berberine-like" evidence="1">
    <location>
        <begin position="22"/>
        <end position="62"/>
    </location>
</feature>
<name>A0A137P8C7_CONC2</name>
<dbReference type="Pfam" id="PF08031">
    <property type="entry name" value="BBE"/>
    <property type="match status" value="1"/>
</dbReference>